<dbReference type="KEGG" id="mac:MA_1135"/>
<name>Q8TRP0_METAC</name>
<proteinExistence type="predicted"/>
<dbReference type="EMBL" id="AE010299">
    <property type="protein sequence ID" value="AAM04556.1"/>
    <property type="molecule type" value="Genomic_DNA"/>
</dbReference>
<keyword evidence="3" id="KW-1185">Reference proteome</keyword>
<accession>Q8TRP0</accession>
<feature type="transmembrane region" description="Helical" evidence="1">
    <location>
        <begin position="12"/>
        <end position="34"/>
    </location>
</feature>
<dbReference type="EnsemblBacteria" id="AAM04556">
    <property type="protein sequence ID" value="AAM04556"/>
    <property type="gene ID" value="MA_1135"/>
</dbReference>
<dbReference type="InParanoid" id="Q8TRP0"/>
<organism evidence="2 3">
    <name type="scientific">Methanosarcina acetivorans (strain ATCC 35395 / DSM 2834 / JCM 12185 / C2A)</name>
    <dbReference type="NCBI Taxonomy" id="188937"/>
    <lineage>
        <taxon>Archaea</taxon>
        <taxon>Methanobacteriati</taxon>
        <taxon>Methanobacteriota</taxon>
        <taxon>Stenosarchaea group</taxon>
        <taxon>Methanomicrobia</taxon>
        <taxon>Methanosarcinales</taxon>
        <taxon>Methanosarcinaceae</taxon>
        <taxon>Methanosarcina</taxon>
    </lineage>
</organism>
<dbReference type="HOGENOM" id="CLU_1840544_0_0_2"/>
<evidence type="ECO:0000256" key="1">
    <source>
        <dbReference type="SAM" id="Phobius"/>
    </source>
</evidence>
<dbReference type="AlphaFoldDB" id="Q8TRP0"/>
<keyword evidence="1" id="KW-0812">Transmembrane</keyword>
<keyword evidence="1" id="KW-1133">Transmembrane helix</keyword>
<evidence type="ECO:0000313" key="2">
    <source>
        <dbReference type="EMBL" id="AAM04556.1"/>
    </source>
</evidence>
<evidence type="ECO:0000313" key="3">
    <source>
        <dbReference type="Proteomes" id="UP000002487"/>
    </source>
</evidence>
<dbReference type="Proteomes" id="UP000002487">
    <property type="component" value="Chromosome"/>
</dbReference>
<keyword evidence="1" id="KW-0472">Membrane</keyword>
<gene>
    <name evidence="2" type="ordered locus">MA_1135</name>
</gene>
<sequence>MITFQALAPSYLPFSICFFVTCLFLTTSLNMLCLPNCDSGARRPFRSLCSLKQTNLRTNNIPFRSAPLRSRGLINFSSAFLRHKRRLMLTYALKLKHIRFKVESFNRNQLTSQICGKTCMRLKRRKSGIKGKNKAKKAR</sequence>
<protein>
    <submittedName>
        <fullName evidence="2">Uncharacterized protein</fullName>
    </submittedName>
</protein>
<reference evidence="2 3" key="1">
    <citation type="journal article" date="2002" name="Genome Res.">
        <title>The genome of Methanosarcina acetivorans reveals extensive metabolic and physiological diversity.</title>
        <authorList>
            <person name="Galagan J.E."/>
            <person name="Nusbaum C."/>
            <person name="Roy A."/>
            <person name="Endrizzi M.G."/>
            <person name="Macdonald P."/>
            <person name="FitzHugh W."/>
            <person name="Calvo S."/>
            <person name="Engels R."/>
            <person name="Smirnov S."/>
            <person name="Atnoor D."/>
            <person name="Brown A."/>
            <person name="Allen N."/>
            <person name="Naylor J."/>
            <person name="Stange-Thomann N."/>
            <person name="DeArellano K."/>
            <person name="Johnson R."/>
            <person name="Linton L."/>
            <person name="McEwan P."/>
            <person name="McKernan K."/>
            <person name="Talamas J."/>
            <person name="Tirrell A."/>
            <person name="Ye W."/>
            <person name="Zimmer A."/>
            <person name="Barber R.D."/>
            <person name="Cann I."/>
            <person name="Graham D.E."/>
            <person name="Grahame D.A."/>
            <person name="Guss A."/>
            <person name="Hedderich R."/>
            <person name="Ingram-Smith C."/>
            <person name="Kuettner C.H."/>
            <person name="Krzycki J.A."/>
            <person name="Leigh J.A."/>
            <person name="Li W."/>
            <person name="Liu J."/>
            <person name="Mukhopadhyay B."/>
            <person name="Reeve J.N."/>
            <person name="Smith K."/>
            <person name="Springer T.A."/>
            <person name="Umayam L.A."/>
            <person name="White O."/>
            <person name="White R.H."/>
            <person name="de Macario E.C."/>
            <person name="Ferry J.G."/>
            <person name="Jarrell K.F."/>
            <person name="Jing H."/>
            <person name="Macario A.J.L."/>
            <person name="Paulsen I."/>
            <person name="Pritchett M."/>
            <person name="Sowers K.R."/>
            <person name="Swanson R.V."/>
            <person name="Zinder S.H."/>
            <person name="Lander E."/>
            <person name="Metcalf W.W."/>
            <person name="Birren B."/>
        </authorList>
    </citation>
    <scope>NUCLEOTIDE SEQUENCE [LARGE SCALE GENOMIC DNA]</scope>
    <source>
        <strain evidence="3">ATCC 35395 / DSM 2834 / JCM 12185 / C2A</strain>
    </source>
</reference>